<feature type="domain" description="Transposase IS701-like DDE" evidence="2">
    <location>
        <begin position="87"/>
        <end position="264"/>
    </location>
</feature>
<feature type="compositionally biased region" description="Basic and acidic residues" evidence="1">
    <location>
        <begin position="184"/>
        <end position="199"/>
    </location>
</feature>
<dbReference type="Pfam" id="PF13546">
    <property type="entry name" value="DDE_5"/>
    <property type="match status" value="1"/>
</dbReference>
<dbReference type="InterPro" id="IPR012337">
    <property type="entry name" value="RNaseH-like_sf"/>
</dbReference>
<gene>
    <name evidence="3" type="ORF">H9777_07665</name>
</gene>
<accession>A0A948TBY9</accession>
<dbReference type="Proteomes" id="UP000783796">
    <property type="component" value="Unassembled WGS sequence"/>
</dbReference>
<feature type="region of interest" description="Disordered" evidence="1">
    <location>
        <begin position="184"/>
        <end position="211"/>
    </location>
</feature>
<organism evidence="3 4">
    <name type="scientific">Candidatus Phocaeicola faecigallinarum</name>
    <dbReference type="NCBI Taxonomy" id="2838732"/>
    <lineage>
        <taxon>Bacteria</taxon>
        <taxon>Pseudomonadati</taxon>
        <taxon>Bacteroidota</taxon>
        <taxon>Bacteroidia</taxon>
        <taxon>Bacteroidales</taxon>
        <taxon>Bacteroidaceae</taxon>
        <taxon>Phocaeicola</taxon>
    </lineage>
</organism>
<evidence type="ECO:0000256" key="1">
    <source>
        <dbReference type="SAM" id="MobiDB-lite"/>
    </source>
</evidence>
<evidence type="ECO:0000313" key="3">
    <source>
        <dbReference type="EMBL" id="MBU3838173.1"/>
    </source>
</evidence>
<dbReference type="InterPro" id="IPR038721">
    <property type="entry name" value="IS701-like_DDE_dom"/>
</dbReference>
<dbReference type="EMBL" id="JAHLFW010000068">
    <property type="protein sequence ID" value="MBU3838173.1"/>
    <property type="molecule type" value="Genomic_DNA"/>
</dbReference>
<reference evidence="3" key="1">
    <citation type="journal article" date="2021" name="PeerJ">
        <title>Extensive microbial diversity within the chicken gut microbiome revealed by metagenomics and culture.</title>
        <authorList>
            <person name="Gilroy R."/>
            <person name="Ravi A."/>
            <person name="Getino M."/>
            <person name="Pursley I."/>
            <person name="Horton D.L."/>
            <person name="Alikhan N.F."/>
            <person name="Baker D."/>
            <person name="Gharbi K."/>
            <person name="Hall N."/>
            <person name="Watson M."/>
            <person name="Adriaenssens E.M."/>
            <person name="Foster-Nyarko E."/>
            <person name="Jarju S."/>
            <person name="Secka A."/>
            <person name="Antonio M."/>
            <person name="Oren A."/>
            <person name="Chaudhuri R.R."/>
            <person name="La Ragione R."/>
            <person name="Hildebrand F."/>
            <person name="Pallen M.J."/>
        </authorList>
    </citation>
    <scope>NUCLEOTIDE SEQUENCE</scope>
    <source>
        <strain evidence="3">G4-2901</strain>
    </source>
</reference>
<sequence>MNKNTHIISELNTFFHKNDCNKAINCIMTTIRHFNLRSSCIGVEKRHNCKLSCLQVLELLLVFPFFMVKNSFQYHHSGLSKFFSCQKDMFYRFMEQDNIDWRKLVYLVSIRLLNRISSRKDSKESLQCLIIDDTDLPKTGFKTEMIGRIYSHVLHKSVLGFKGLFLCHTDGKTQTLLDFSLHGEEGKNPEKKQGLTDKQRKARFSKKRDGDSAVNTRIKEYRQNKIDRSIEMVRESIRRGIRFDYLLVDSWFTCADLLNFICSRHLKCHLIGMIKMGKTRYKTRFGNLNASAIIDRLKKEKSVRYSRKLNCHYAYIDAEYANRKIRIFFCKRGRKGTWNAFLSTNTGLNFFEAYRIYSMRWAIEVCFSEMKGLLKLGKCQCLNFSSQIASISLTVMQYNILSFIKRFEAYETIGGLFNQTINGTMELSVTERIWDLILQIVSAIADLFSADEEEIIRMIANDNQKIAIIKKLCPEKKTE</sequence>
<dbReference type="AlphaFoldDB" id="A0A948TBY9"/>
<reference evidence="3" key="2">
    <citation type="submission" date="2021-04" db="EMBL/GenBank/DDBJ databases">
        <authorList>
            <person name="Gilroy R."/>
        </authorList>
    </citation>
    <scope>NUCLEOTIDE SEQUENCE</scope>
    <source>
        <strain evidence="3">G4-2901</strain>
    </source>
</reference>
<evidence type="ECO:0000259" key="2">
    <source>
        <dbReference type="Pfam" id="PF13546"/>
    </source>
</evidence>
<proteinExistence type="predicted"/>
<dbReference type="SUPFAM" id="SSF53098">
    <property type="entry name" value="Ribonuclease H-like"/>
    <property type="match status" value="1"/>
</dbReference>
<evidence type="ECO:0000313" key="4">
    <source>
        <dbReference type="Proteomes" id="UP000783796"/>
    </source>
</evidence>
<name>A0A948TBY9_9BACT</name>
<comment type="caution">
    <text evidence="3">The sequence shown here is derived from an EMBL/GenBank/DDBJ whole genome shotgun (WGS) entry which is preliminary data.</text>
</comment>
<protein>
    <submittedName>
        <fullName evidence="3">Transposase</fullName>
    </submittedName>
</protein>